<geneLocation type="plasmid" evidence="1">
    <name>pCFSAN030538</name>
</geneLocation>
<protein>
    <submittedName>
        <fullName evidence="1">Uncharacterized protein</fullName>
    </submittedName>
</protein>
<reference evidence="1" key="1">
    <citation type="submission" date="2018-07" db="EMBL/GenBank/DDBJ databases">
        <authorList>
            <consortium name="GenomeTrakr network: Whole genome sequencing for foodborne pathogen traceback"/>
        </authorList>
    </citation>
    <scope>NUCLEOTIDE SEQUENCE</scope>
    <source>
        <plasmid evidence="1">pCFSAN030538</plasmid>
    </source>
</reference>
<keyword evidence="1" id="KW-0614">Plasmid</keyword>
<organism evidence="1">
    <name type="scientific">Salmonella diarizonae</name>
    <dbReference type="NCBI Taxonomy" id="59204"/>
    <lineage>
        <taxon>Bacteria</taxon>
        <taxon>Pseudomonadati</taxon>
        <taxon>Pseudomonadota</taxon>
        <taxon>Gammaproteobacteria</taxon>
        <taxon>Enterobacterales</taxon>
        <taxon>Enterobacteriaceae</taxon>
        <taxon>Salmonella</taxon>
    </lineage>
</organism>
<reference evidence="1" key="2">
    <citation type="submission" date="2021-05" db="EMBL/GenBank/DDBJ databases">
        <title>Whole genome PacBio Sequel sequence of Salmonella enterica subsp. enterica.</title>
        <authorList>
            <person name="Hoffmann M."/>
            <person name="Balkey M."/>
            <person name="Luo Y."/>
        </authorList>
    </citation>
    <scope>NUCLEOTIDE SEQUENCE</scope>
    <source>
        <plasmid evidence="1">pCFSAN030538</plasmid>
    </source>
</reference>
<proteinExistence type="predicted"/>
<dbReference type="EMBL" id="CP075145">
    <property type="protein sequence ID" value="QWJ71911.1"/>
    <property type="molecule type" value="Genomic_DNA"/>
</dbReference>
<name>A0A8E9ZQS2_SALDZ</name>
<gene>
    <name evidence="1" type="ORF">ABB53_023310</name>
</gene>
<sequence length="227" mass="25645">MALVALVAPEYTRQVSVVYDLAQLTSTLQEQPLTPVVLGLRPHEHVAELYRLQPVLAGRPVLFVGRCFYWTDYSLPEWLGLKMYMFCSWSTMQDPFSWKVKLRLFRQLSGDKEREHMAVQTPAASVLTEAQMLERANQWLSRELSAAGLSENEIRVLSLMSEGRKGGLPSRLRSLHKNSGLYKLGMTGRVMNLYRGVKVRPTLQAGLPLQPEKVTENSRLLSKGSGL</sequence>
<accession>A0A8E9ZQS2</accession>
<dbReference type="AlphaFoldDB" id="A0A8E9ZQS2"/>
<evidence type="ECO:0000313" key="1">
    <source>
        <dbReference type="EMBL" id="QWJ71911.1"/>
    </source>
</evidence>